<keyword evidence="2 4" id="KW-0238">DNA-binding</keyword>
<name>A0A848KLJ9_9NOCA</name>
<accession>A0A848KLJ9</accession>
<reference evidence="6 7" key="2">
    <citation type="submission" date="2020-06" db="EMBL/GenBank/DDBJ databases">
        <title>Antribacter stalactiti gen. nov., sp. nov., a new member of the family Nacardiaceae isolated from a cave.</title>
        <authorList>
            <person name="Kim I.S."/>
        </authorList>
    </citation>
    <scope>NUCLEOTIDE SEQUENCE [LARGE SCALE GENOMIC DNA]</scope>
    <source>
        <strain evidence="6 7">YC2-7</strain>
    </source>
</reference>
<evidence type="ECO:0000256" key="3">
    <source>
        <dbReference type="ARBA" id="ARBA00023163"/>
    </source>
</evidence>
<evidence type="ECO:0000256" key="4">
    <source>
        <dbReference type="PROSITE-ProRule" id="PRU00335"/>
    </source>
</evidence>
<dbReference type="PRINTS" id="PR00455">
    <property type="entry name" value="HTHTETR"/>
</dbReference>
<evidence type="ECO:0000256" key="2">
    <source>
        <dbReference type="ARBA" id="ARBA00023125"/>
    </source>
</evidence>
<dbReference type="PROSITE" id="PS50977">
    <property type="entry name" value="HTH_TETR_2"/>
    <property type="match status" value="1"/>
</dbReference>
<dbReference type="InterPro" id="IPR001647">
    <property type="entry name" value="HTH_TetR"/>
</dbReference>
<gene>
    <name evidence="6" type="ORF">FGL95_29365</name>
</gene>
<organism evidence="6 7">
    <name type="scientific">Antrihabitans stalactiti</name>
    <dbReference type="NCBI Taxonomy" id="2584121"/>
    <lineage>
        <taxon>Bacteria</taxon>
        <taxon>Bacillati</taxon>
        <taxon>Actinomycetota</taxon>
        <taxon>Actinomycetes</taxon>
        <taxon>Mycobacteriales</taxon>
        <taxon>Nocardiaceae</taxon>
        <taxon>Antrihabitans</taxon>
    </lineage>
</organism>
<dbReference type="AlphaFoldDB" id="A0A848KLJ9"/>
<reference evidence="6 7" key="1">
    <citation type="submission" date="2019-05" db="EMBL/GenBank/DDBJ databases">
        <authorList>
            <person name="Lee S.D."/>
        </authorList>
    </citation>
    <scope>NUCLEOTIDE SEQUENCE [LARGE SCALE GENOMIC DNA]</scope>
    <source>
        <strain evidence="6 7">YC2-7</strain>
    </source>
</reference>
<protein>
    <submittedName>
        <fullName evidence="6">TetR/AcrR family transcriptional regulator</fullName>
    </submittedName>
</protein>
<keyword evidence="3" id="KW-0804">Transcription</keyword>
<dbReference type="GO" id="GO:0003677">
    <property type="term" value="F:DNA binding"/>
    <property type="evidence" value="ECO:0007669"/>
    <property type="project" value="UniProtKB-UniRule"/>
</dbReference>
<evidence type="ECO:0000256" key="1">
    <source>
        <dbReference type="ARBA" id="ARBA00023015"/>
    </source>
</evidence>
<sequence>MGRPPAHSVDDFIDAAVRLFATGGARAVTMSSVAREVGAPSGSIYHRFADRPTLLSAVWLRTTRRFERGLGEVLEARPPVESAIAACGWTVDWCRENVQQAIVLHAGARAFSPETWPADAREALAAHNAALNSRIVQLARDLAAETGRRSDEVAFTLFDLPLAVVRRYLVSGDPPPARATSLVTRLARRILAEG</sequence>
<dbReference type="EMBL" id="VCQU01000014">
    <property type="protein sequence ID" value="NMN99139.1"/>
    <property type="molecule type" value="Genomic_DNA"/>
</dbReference>
<dbReference type="SUPFAM" id="SSF46689">
    <property type="entry name" value="Homeodomain-like"/>
    <property type="match status" value="1"/>
</dbReference>
<dbReference type="PANTHER" id="PTHR47506">
    <property type="entry name" value="TRANSCRIPTIONAL REGULATORY PROTEIN"/>
    <property type="match status" value="1"/>
</dbReference>
<comment type="caution">
    <text evidence="6">The sequence shown here is derived from an EMBL/GenBank/DDBJ whole genome shotgun (WGS) entry which is preliminary data.</text>
</comment>
<evidence type="ECO:0000259" key="5">
    <source>
        <dbReference type="PROSITE" id="PS50977"/>
    </source>
</evidence>
<dbReference type="PANTHER" id="PTHR47506:SF1">
    <property type="entry name" value="HTH-TYPE TRANSCRIPTIONAL REGULATOR YJDC"/>
    <property type="match status" value="1"/>
</dbReference>
<keyword evidence="7" id="KW-1185">Reference proteome</keyword>
<feature type="DNA-binding region" description="H-T-H motif" evidence="4">
    <location>
        <begin position="29"/>
        <end position="48"/>
    </location>
</feature>
<feature type="domain" description="HTH tetR-type" evidence="5">
    <location>
        <begin position="6"/>
        <end position="66"/>
    </location>
</feature>
<dbReference type="Gene3D" id="1.10.357.10">
    <property type="entry name" value="Tetracycline Repressor, domain 2"/>
    <property type="match status" value="1"/>
</dbReference>
<evidence type="ECO:0000313" key="6">
    <source>
        <dbReference type="EMBL" id="NMN99139.1"/>
    </source>
</evidence>
<keyword evidence="1" id="KW-0805">Transcription regulation</keyword>
<dbReference type="Proteomes" id="UP000535543">
    <property type="component" value="Unassembled WGS sequence"/>
</dbReference>
<dbReference type="InterPro" id="IPR009057">
    <property type="entry name" value="Homeodomain-like_sf"/>
</dbReference>
<proteinExistence type="predicted"/>
<evidence type="ECO:0000313" key="7">
    <source>
        <dbReference type="Proteomes" id="UP000535543"/>
    </source>
</evidence>
<dbReference type="Pfam" id="PF00440">
    <property type="entry name" value="TetR_N"/>
    <property type="match status" value="1"/>
</dbReference>